<dbReference type="Gene3D" id="3.40.920.10">
    <property type="entry name" value="Pyruvate-ferredoxin oxidoreductase, PFOR, domain III"/>
    <property type="match status" value="1"/>
</dbReference>
<dbReference type="EC" id="1.2.7.3" evidence="4"/>
<sequence length="640" mass="67395">MTSTSTPDGSATANGSAPGGLVKSVVTLDRVVIRLAGDSGDGMQLTGNRFTSETASFGNDLSTLPNFPAEIRAPTGTLPGVSSFQLHFADHDIMTPGDAPDVLVAMNPAALKANLADLPGGGLLIVDADEFTPRNLAKVGYAANPLEDGSLEGWQVVSVPLTSLTLDALADSGLGKKEAERSKNMFTLGLLSWMYHRPTEGTIRFLERQFRRKPEIAAANIAAFRAGYNYGETTEAFAVSYEVKPAPMSPGTYRNISGNQALAYGIVAAGQRSGLPVFLGAYPITPASDILHELSKHKNFGVRTFQAEDEIAGVSAAIGASFGGALGVTTTSGPGISLKSEAIGLAVMLELPLIVVDVQRGGPSTGLPTKTEQSDLLQAMFGRNGEAPLPVVAPRSPGDCFDAALEAARIALTYRTPVILLSDGYLANGAEPWAVPDVAGLPELRVDFATEPNGAEGEFLPYLRDPETLARAWAVPGTAGLQHRLGGLEKADRTGNISYDPDNHDFMVRTRQAKVDGIAASLPPTEVEDPAGDAKVAVIGWGSTYGPIGAACRQVRNSGRSIAQIHLRHLNPMPADLGKILAQYDRVVCPEMNLGQLALLLRAKYLVDVQSHTQVRGLPFRAAELASVLQDVIDSTGGIQ</sequence>
<dbReference type="CDD" id="cd07034">
    <property type="entry name" value="TPP_PYR_PFOR_IOR-alpha_like"/>
    <property type="match status" value="1"/>
</dbReference>
<dbReference type="AlphaFoldDB" id="A0A853CEW1"/>
<feature type="domain" description="Pyruvate/ketoisovalerate oxidoreductase catalytic" evidence="2">
    <location>
        <begin position="40"/>
        <end position="229"/>
    </location>
</feature>
<dbReference type="Gene3D" id="3.40.50.970">
    <property type="match status" value="1"/>
</dbReference>
<dbReference type="InterPro" id="IPR002880">
    <property type="entry name" value="Pyrv_Fd/Flavodoxin_OxRdtase_N"/>
</dbReference>
<gene>
    <name evidence="4" type="ORF">GGQ55_001126</name>
</gene>
<evidence type="ECO:0000256" key="1">
    <source>
        <dbReference type="ARBA" id="ARBA00023002"/>
    </source>
</evidence>
<accession>A0A853CEW1</accession>
<reference evidence="4 5" key="1">
    <citation type="submission" date="2020-07" db="EMBL/GenBank/DDBJ databases">
        <title>Sequencing the genomes of 1000 actinobacteria strains.</title>
        <authorList>
            <person name="Klenk H.-P."/>
        </authorList>
    </citation>
    <scope>NUCLEOTIDE SEQUENCE [LARGE SCALE GENOMIC DNA]</scope>
    <source>
        <strain evidence="4 5">DSM 104001</strain>
    </source>
</reference>
<dbReference type="InterPro" id="IPR022367">
    <property type="entry name" value="2-oxoacid/accept_OxRdtase_asu"/>
</dbReference>
<dbReference type="FunFam" id="3.40.920.10:FF:000002">
    <property type="entry name" value="2-oxoglutarate oxidoreductase, alpha subunit"/>
    <property type="match status" value="1"/>
</dbReference>
<dbReference type="PANTHER" id="PTHR32154">
    <property type="entry name" value="PYRUVATE-FLAVODOXIN OXIDOREDUCTASE-RELATED"/>
    <property type="match status" value="1"/>
</dbReference>
<dbReference type="PANTHER" id="PTHR32154:SF20">
    <property type="entry name" value="2-OXOGLUTARATE OXIDOREDUCTASE SUBUNIT KORA"/>
    <property type="match status" value="1"/>
</dbReference>
<name>A0A853CEW1_9ACTN</name>
<dbReference type="InterPro" id="IPR019752">
    <property type="entry name" value="Pyrv/ketoisovalerate_OxRed_cat"/>
</dbReference>
<organism evidence="4 5">
    <name type="scientific">Petropleomorpha daqingensis</name>
    <dbReference type="NCBI Taxonomy" id="2026353"/>
    <lineage>
        <taxon>Bacteria</taxon>
        <taxon>Bacillati</taxon>
        <taxon>Actinomycetota</taxon>
        <taxon>Actinomycetes</taxon>
        <taxon>Geodermatophilales</taxon>
        <taxon>Geodermatophilaceae</taxon>
        <taxon>Petropleomorpha</taxon>
    </lineage>
</organism>
<evidence type="ECO:0000313" key="4">
    <source>
        <dbReference type="EMBL" id="NYJ04848.1"/>
    </source>
</evidence>
<dbReference type="SUPFAM" id="SSF52518">
    <property type="entry name" value="Thiamin diphosphate-binding fold (THDP-binding)"/>
    <property type="match status" value="1"/>
</dbReference>
<dbReference type="RefSeq" id="WP_179715512.1">
    <property type="nucleotide sequence ID" value="NZ_JACBZT010000001.1"/>
</dbReference>
<dbReference type="Pfam" id="PF01855">
    <property type="entry name" value="POR_N"/>
    <property type="match status" value="1"/>
</dbReference>
<dbReference type="InterPro" id="IPR050722">
    <property type="entry name" value="Pyruvate:ferred/Flavod_OxRd"/>
</dbReference>
<keyword evidence="1 4" id="KW-0560">Oxidoreductase</keyword>
<dbReference type="Gene3D" id="3.40.50.920">
    <property type="match status" value="1"/>
</dbReference>
<dbReference type="SUPFAM" id="SSF53323">
    <property type="entry name" value="Pyruvate-ferredoxin oxidoreductase, PFOR, domain III"/>
    <property type="match status" value="1"/>
</dbReference>
<dbReference type="FunFam" id="3.40.50.970:FF:000022">
    <property type="entry name" value="2-oxoglutarate ferredoxin oxidoreductase alpha subunit"/>
    <property type="match status" value="1"/>
</dbReference>
<dbReference type="EC" id="1.2.7.11" evidence="4"/>
<dbReference type="GO" id="GO:0000287">
    <property type="term" value="F:magnesium ion binding"/>
    <property type="evidence" value="ECO:0007669"/>
    <property type="project" value="UniProtKB-ARBA"/>
</dbReference>
<keyword evidence="5" id="KW-1185">Reference proteome</keyword>
<dbReference type="InterPro" id="IPR009014">
    <property type="entry name" value="Transketo_C/PFOR_II"/>
</dbReference>
<feature type="domain" description="Pyruvate flavodoxin/ferredoxin oxidoreductase pyrimidine binding" evidence="3">
    <location>
        <begin position="276"/>
        <end position="494"/>
    </location>
</feature>
<dbReference type="EMBL" id="JACBZT010000001">
    <property type="protein sequence ID" value="NYJ04848.1"/>
    <property type="molecule type" value="Genomic_DNA"/>
</dbReference>
<dbReference type="InterPro" id="IPR002869">
    <property type="entry name" value="Pyrv_flavodox_OxRed_cen"/>
</dbReference>
<dbReference type="NCBIfam" id="TIGR03710">
    <property type="entry name" value="OAFO_sf"/>
    <property type="match status" value="1"/>
</dbReference>
<dbReference type="InterPro" id="IPR029061">
    <property type="entry name" value="THDP-binding"/>
</dbReference>
<dbReference type="Proteomes" id="UP000541969">
    <property type="component" value="Unassembled WGS sequence"/>
</dbReference>
<comment type="caution">
    <text evidence="4">The sequence shown here is derived from an EMBL/GenBank/DDBJ whole genome shotgun (WGS) entry which is preliminary data.</text>
</comment>
<protein>
    <submittedName>
        <fullName evidence="4">2-oxoglutarate ferredoxin oxidoreductase subunit alpha</fullName>
        <ecNumber evidence="4">1.2.7.11</ecNumber>
        <ecNumber evidence="4">1.2.7.3</ecNumber>
    </submittedName>
</protein>
<dbReference type="SUPFAM" id="SSF52922">
    <property type="entry name" value="TK C-terminal domain-like"/>
    <property type="match status" value="1"/>
</dbReference>
<dbReference type="GO" id="GO:0006979">
    <property type="term" value="P:response to oxidative stress"/>
    <property type="evidence" value="ECO:0007669"/>
    <property type="project" value="TreeGrafter"/>
</dbReference>
<dbReference type="GO" id="GO:0047553">
    <property type="term" value="F:2-oxoglutarate synthase activity"/>
    <property type="evidence" value="ECO:0007669"/>
    <property type="project" value="UniProtKB-EC"/>
</dbReference>
<evidence type="ECO:0000313" key="5">
    <source>
        <dbReference type="Proteomes" id="UP000541969"/>
    </source>
</evidence>
<evidence type="ECO:0000259" key="3">
    <source>
        <dbReference type="Pfam" id="PF01855"/>
    </source>
</evidence>
<evidence type="ECO:0000259" key="2">
    <source>
        <dbReference type="Pfam" id="PF01558"/>
    </source>
</evidence>
<dbReference type="Pfam" id="PF01558">
    <property type="entry name" value="POR"/>
    <property type="match status" value="1"/>
</dbReference>
<proteinExistence type="predicted"/>